<evidence type="ECO:0000256" key="1">
    <source>
        <dbReference type="SAM" id="Phobius"/>
    </source>
</evidence>
<reference evidence="2 3" key="1">
    <citation type="submission" date="2019-02" db="EMBL/GenBank/DDBJ databases">
        <title>Genomic Encyclopedia of Type Strains, Phase IV (KMG-IV): sequencing the most valuable type-strain genomes for metagenomic binning, comparative biology and taxonomic classification.</title>
        <authorList>
            <person name="Goeker M."/>
        </authorList>
    </citation>
    <scope>NUCLEOTIDE SEQUENCE [LARGE SCALE GENOMIC DNA]</scope>
    <source>
        <strain evidence="2 3">DSM 101727</strain>
    </source>
</reference>
<name>A0A4Q7L189_9PSEU</name>
<feature type="transmembrane region" description="Helical" evidence="1">
    <location>
        <begin position="337"/>
        <end position="354"/>
    </location>
</feature>
<dbReference type="EMBL" id="SGWQ01000002">
    <property type="protein sequence ID" value="RZS43278.1"/>
    <property type="molecule type" value="Genomic_DNA"/>
</dbReference>
<keyword evidence="1" id="KW-1133">Transmembrane helix</keyword>
<gene>
    <name evidence="2" type="ORF">EV193_102257</name>
</gene>
<accession>A0A4Q7L189</accession>
<keyword evidence="1" id="KW-0812">Transmembrane</keyword>
<dbReference type="Pfam" id="PF06772">
    <property type="entry name" value="LtrA"/>
    <property type="match status" value="1"/>
</dbReference>
<keyword evidence="1" id="KW-0472">Membrane</keyword>
<feature type="transmembrane region" description="Helical" evidence="1">
    <location>
        <begin position="214"/>
        <end position="230"/>
    </location>
</feature>
<dbReference type="Proteomes" id="UP000294257">
    <property type="component" value="Unassembled WGS sequence"/>
</dbReference>
<feature type="transmembrane region" description="Helical" evidence="1">
    <location>
        <begin position="311"/>
        <end position="330"/>
    </location>
</feature>
<organism evidence="2 3">
    <name type="scientific">Herbihabitans rhizosphaerae</name>
    <dbReference type="NCBI Taxonomy" id="1872711"/>
    <lineage>
        <taxon>Bacteria</taxon>
        <taxon>Bacillati</taxon>
        <taxon>Actinomycetota</taxon>
        <taxon>Actinomycetes</taxon>
        <taxon>Pseudonocardiales</taxon>
        <taxon>Pseudonocardiaceae</taxon>
        <taxon>Herbihabitans</taxon>
    </lineage>
</organism>
<feature type="transmembrane region" description="Helical" evidence="1">
    <location>
        <begin position="360"/>
        <end position="378"/>
    </location>
</feature>
<dbReference type="PANTHER" id="PTHR36840">
    <property type="entry name" value="BLL5714 PROTEIN"/>
    <property type="match status" value="1"/>
</dbReference>
<dbReference type="PANTHER" id="PTHR36840:SF1">
    <property type="entry name" value="BLL5714 PROTEIN"/>
    <property type="match status" value="1"/>
</dbReference>
<feature type="transmembrane region" description="Helical" evidence="1">
    <location>
        <begin position="242"/>
        <end position="258"/>
    </location>
</feature>
<feature type="transmembrane region" description="Helical" evidence="1">
    <location>
        <begin position="279"/>
        <end position="299"/>
    </location>
</feature>
<comment type="caution">
    <text evidence="2">The sequence shown here is derived from an EMBL/GenBank/DDBJ whole genome shotgun (WGS) entry which is preliminary data.</text>
</comment>
<feature type="transmembrane region" description="Helical" evidence="1">
    <location>
        <begin position="45"/>
        <end position="66"/>
    </location>
</feature>
<dbReference type="AlphaFoldDB" id="A0A4Q7L189"/>
<sequence>MTNAAPAAGERGASWLELFFDLVVVAAVFQLGHLLHGHAVHGVDVLKFVLLYYVVWQTWTAFTLYANVAAEATLRRTMFAGMGGIAVMAAAIPEAFGEHAQVFAIAYVYTRVVAANVWQKRRQMLAAWPLAQIGFGLLPWIASLWVDGTAKYVLWAVGAGIDLVVSVLIGPERMRRGLERRVSRVEDYRSRHPERRVPAVDTAEVAAPHLAERMGLLVIIVLGEGVLQMIRAAEGAHWDAELAATGLVGFVLLIAMWWQTLQYGFGRLTGRKRLNLTMVAHFAVTATITMIAAGLGAAVEHPAHHLDTGMRWALCGAVSIYLVAMTVLAVRPRYWGFGALLVAGPLVLAALGSHMRSSGVAGVATLIMLAQVAFLGTLRRRHRES</sequence>
<keyword evidence="3" id="KW-1185">Reference proteome</keyword>
<feature type="transmembrane region" description="Helical" evidence="1">
    <location>
        <begin position="125"/>
        <end position="146"/>
    </location>
</feature>
<feature type="transmembrane region" description="Helical" evidence="1">
    <location>
        <begin position="12"/>
        <end position="33"/>
    </location>
</feature>
<evidence type="ECO:0000313" key="3">
    <source>
        <dbReference type="Proteomes" id="UP000294257"/>
    </source>
</evidence>
<dbReference type="InterPro" id="IPR010640">
    <property type="entry name" value="Low_temperature_requirement_A"/>
</dbReference>
<feature type="transmembrane region" description="Helical" evidence="1">
    <location>
        <begin position="152"/>
        <end position="171"/>
    </location>
</feature>
<evidence type="ECO:0000313" key="2">
    <source>
        <dbReference type="EMBL" id="RZS43278.1"/>
    </source>
</evidence>
<protein>
    <submittedName>
        <fullName evidence="2">Low temperature requirement protein LtrA</fullName>
    </submittedName>
</protein>
<proteinExistence type="predicted"/>
<dbReference type="RefSeq" id="WP_165401270.1">
    <property type="nucleotide sequence ID" value="NZ_SGWQ01000002.1"/>
</dbReference>